<keyword evidence="2" id="KW-1185">Reference proteome</keyword>
<proteinExistence type="predicted"/>
<evidence type="ECO:0000313" key="2">
    <source>
        <dbReference type="Proteomes" id="UP001163046"/>
    </source>
</evidence>
<reference evidence="1" key="1">
    <citation type="submission" date="2023-01" db="EMBL/GenBank/DDBJ databases">
        <title>Genome assembly of the deep-sea coral Lophelia pertusa.</title>
        <authorList>
            <person name="Herrera S."/>
            <person name="Cordes E."/>
        </authorList>
    </citation>
    <scope>NUCLEOTIDE SEQUENCE</scope>
    <source>
        <strain evidence="1">USNM1676648</strain>
        <tissue evidence="1">Polyp</tissue>
    </source>
</reference>
<gene>
    <name evidence="1" type="ORF">OS493_038610</name>
</gene>
<dbReference type="Proteomes" id="UP001163046">
    <property type="component" value="Unassembled WGS sequence"/>
</dbReference>
<organism evidence="1 2">
    <name type="scientific">Desmophyllum pertusum</name>
    <dbReference type="NCBI Taxonomy" id="174260"/>
    <lineage>
        <taxon>Eukaryota</taxon>
        <taxon>Metazoa</taxon>
        <taxon>Cnidaria</taxon>
        <taxon>Anthozoa</taxon>
        <taxon>Hexacorallia</taxon>
        <taxon>Scleractinia</taxon>
        <taxon>Caryophylliina</taxon>
        <taxon>Caryophylliidae</taxon>
        <taxon>Desmophyllum</taxon>
    </lineage>
</organism>
<comment type="caution">
    <text evidence="1">The sequence shown here is derived from an EMBL/GenBank/DDBJ whole genome shotgun (WGS) entry which is preliminary data.</text>
</comment>
<sequence length="104" mass="11594">MPECKNGDGQSNTSAAKGARLAVKCADLTTHRWELDEESVTIGGCVRSVAWDPFGERLAVIFKGTTEMYNALLLTTAKLRWQNVLHKYCKVMNPKYCIAHPYCA</sequence>
<name>A0A9X0CWC4_9CNID</name>
<dbReference type="EMBL" id="MU826457">
    <property type="protein sequence ID" value="KAJ7375824.1"/>
    <property type="molecule type" value="Genomic_DNA"/>
</dbReference>
<evidence type="ECO:0000313" key="1">
    <source>
        <dbReference type="EMBL" id="KAJ7375824.1"/>
    </source>
</evidence>
<protein>
    <submittedName>
        <fullName evidence="1">Uncharacterized protein</fullName>
    </submittedName>
</protein>
<dbReference type="OrthoDB" id="411991at2759"/>
<accession>A0A9X0CWC4</accession>
<dbReference type="AlphaFoldDB" id="A0A9X0CWC4"/>